<dbReference type="EMBL" id="SMMG02000007">
    <property type="protein sequence ID" value="KAA3465583.1"/>
    <property type="molecule type" value="Genomic_DNA"/>
</dbReference>
<reference evidence="2" key="1">
    <citation type="journal article" date="2019" name="Plant Biotechnol. J.">
        <title>Genome sequencing of the Australian wild diploid species Gossypium australe highlights disease resistance and delayed gland morphogenesis.</title>
        <authorList>
            <person name="Cai Y."/>
            <person name="Cai X."/>
            <person name="Wang Q."/>
            <person name="Wang P."/>
            <person name="Zhang Y."/>
            <person name="Cai C."/>
            <person name="Xu Y."/>
            <person name="Wang K."/>
            <person name="Zhou Z."/>
            <person name="Wang C."/>
            <person name="Geng S."/>
            <person name="Li B."/>
            <person name="Dong Q."/>
            <person name="Hou Y."/>
            <person name="Wang H."/>
            <person name="Ai P."/>
            <person name="Liu Z."/>
            <person name="Yi F."/>
            <person name="Sun M."/>
            <person name="An G."/>
            <person name="Cheng J."/>
            <person name="Zhang Y."/>
            <person name="Shi Q."/>
            <person name="Xie Y."/>
            <person name="Shi X."/>
            <person name="Chang Y."/>
            <person name="Huang F."/>
            <person name="Chen Y."/>
            <person name="Hong S."/>
            <person name="Mi L."/>
            <person name="Sun Q."/>
            <person name="Zhang L."/>
            <person name="Zhou B."/>
            <person name="Peng R."/>
            <person name="Zhang X."/>
            <person name="Liu F."/>
        </authorList>
    </citation>
    <scope>NUCLEOTIDE SEQUENCE [LARGE SCALE GENOMIC DNA]</scope>
    <source>
        <strain evidence="2">cv. PA1801</strain>
    </source>
</reference>
<evidence type="ECO:0000313" key="2">
    <source>
        <dbReference type="Proteomes" id="UP000325315"/>
    </source>
</evidence>
<evidence type="ECO:0000313" key="1">
    <source>
        <dbReference type="EMBL" id="KAA3465583.1"/>
    </source>
</evidence>
<accession>A0A5B6V960</accession>
<name>A0A5B6V960_9ROSI</name>
<protein>
    <submittedName>
        <fullName evidence="1">Uncharacterized protein</fullName>
    </submittedName>
</protein>
<dbReference type="Proteomes" id="UP000325315">
    <property type="component" value="Unassembled WGS sequence"/>
</dbReference>
<proteinExistence type="predicted"/>
<comment type="caution">
    <text evidence="1">The sequence shown here is derived from an EMBL/GenBank/DDBJ whole genome shotgun (WGS) entry which is preliminary data.</text>
</comment>
<dbReference type="AlphaFoldDB" id="A0A5B6V960"/>
<keyword evidence="2" id="KW-1185">Reference proteome</keyword>
<gene>
    <name evidence="1" type="ORF">EPI10_000735</name>
</gene>
<organism evidence="1 2">
    <name type="scientific">Gossypium australe</name>
    <dbReference type="NCBI Taxonomy" id="47621"/>
    <lineage>
        <taxon>Eukaryota</taxon>
        <taxon>Viridiplantae</taxon>
        <taxon>Streptophyta</taxon>
        <taxon>Embryophyta</taxon>
        <taxon>Tracheophyta</taxon>
        <taxon>Spermatophyta</taxon>
        <taxon>Magnoliopsida</taxon>
        <taxon>eudicotyledons</taxon>
        <taxon>Gunneridae</taxon>
        <taxon>Pentapetalae</taxon>
        <taxon>rosids</taxon>
        <taxon>malvids</taxon>
        <taxon>Malvales</taxon>
        <taxon>Malvaceae</taxon>
        <taxon>Malvoideae</taxon>
        <taxon>Gossypium</taxon>
    </lineage>
</organism>
<sequence>MADFGNFEEVVVFDFLDLPMKNLGGSSNLDCKVGTQDSPQFHLRCTAWLGVPAKNTNYQAFYLSSLSMLIVWSLHRGCQLRLILLLQEVCCSGFHRWLNQLIASLRGLHRCRRFGLVVIRVNDGVDTFSRDLCISPMRRIMSLNPSAEKKRYHSGSLDFSAISSSGSFNFTVVN</sequence>